<organism evidence="2 3">
    <name type="scientific">Pristionchus fissidentatus</name>
    <dbReference type="NCBI Taxonomy" id="1538716"/>
    <lineage>
        <taxon>Eukaryota</taxon>
        <taxon>Metazoa</taxon>
        <taxon>Ecdysozoa</taxon>
        <taxon>Nematoda</taxon>
        <taxon>Chromadorea</taxon>
        <taxon>Rhabditida</taxon>
        <taxon>Rhabditina</taxon>
        <taxon>Diplogasteromorpha</taxon>
        <taxon>Diplogasteroidea</taxon>
        <taxon>Neodiplogasteridae</taxon>
        <taxon>Pristionchus</taxon>
    </lineage>
</organism>
<evidence type="ECO:0000313" key="2">
    <source>
        <dbReference type="EMBL" id="GMT25439.1"/>
    </source>
</evidence>
<feature type="region of interest" description="Disordered" evidence="1">
    <location>
        <begin position="47"/>
        <end position="79"/>
    </location>
</feature>
<gene>
    <name evidence="2" type="ORF">PFISCL1PPCAC_16737</name>
</gene>
<feature type="non-terminal residue" evidence="2">
    <location>
        <position position="1"/>
    </location>
</feature>
<name>A0AAV5W3W7_9BILA</name>
<feature type="region of interest" description="Disordered" evidence="1">
    <location>
        <begin position="1"/>
        <end position="22"/>
    </location>
</feature>
<dbReference type="AlphaFoldDB" id="A0AAV5W3W7"/>
<protein>
    <submittedName>
        <fullName evidence="2">Uncharacterized protein</fullName>
    </submittedName>
</protein>
<feature type="region of interest" description="Disordered" evidence="1">
    <location>
        <begin position="105"/>
        <end position="128"/>
    </location>
</feature>
<keyword evidence="3" id="KW-1185">Reference proteome</keyword>
<dbReference type="Proteomes" id="UP001432322">
    <property type="component" value="Unassembled WGS sequence"/>
</dbReference>
<accession>A0AAV5W3W7</accession>
<feature type="non-terminal residue" evidence="2">
    <location>
        <position position="128"/>
    </location>
</feature>
<dbReference type="EMBL" id="BTSY01000004">
    <property type="protein sequence ID" value="GMT25439.1"/>
    <property type="molecule type" value="Genomic_DNA"/>
</dbReference>
<evidence type="ECO:0000313" key="3">
    <source>
        <dbReference type="Proteomes" id="UP001432322"/>
    </source>
</evidence>
<comment type="caution">
    <text evidence="2">The sequence shown here is derived from an EMBL/GenBank/DDBJ whole genome shotgun (WGS) entry which is preliminary data.</text>
</comment>
<sequence length="128" mass="12873">VVDEWHWNSTSMTTRSPARPDLLRAGSTTTGARLNLALAALDSAVGAGEPAAGETPPGLGLGRRDLLSPAGGNPSLPPAAASDFRLAAAAASTSILSEPLLLRRESPPPLAASSGDSISPVGVDVRDL</sequence>
<proteinExistence type="predicted"/>
<reference evidence="2" key="1">
    <citation type="submission" date="2023-10" db="EMBL/GenBank/DDBJ databases">
        <title>Genome assembly of Pristionchus species.</title>
        <authorList>
            <person name="Yoshida K."/>
            <person name="Sommer R.J."/>
        </authorList>
    </citation>
    <scope>NUCLEOTIDE SEQUENCE</scope>
    <source>
        <strain evidence="2">RS5133</strain>
    </source>
</reference>
<feature type="compositionally biased region" description="Polar residues" evidence="1">
    <location>
        <begin position="7"/>
        <end position="16"/>
    </location>
</feature>
<evidence type="ECO:0000256" key="1">
    <source>
        <dbReference type="SAM" id="MobiDB-lite"/>
    </source>
</evidence>